<dbReference type="InParanoid" id="A0A409YIA6"/>
<name>A0A409YIA6_9AGAR</name>
<evidence type="ECO:0008006" key="3">
    <source>
        <dbReference type="Google" id="ProtNLM"/>
    </source>
</evidence>
<accession>A0A409YIA6</accession>
<gene>
    <name evidence="1" type="ORF">CVT24_002266</name>
</gene>
<dbReference type="AlphaFoldDB" id="A0A409YIA6"/>
<evidence type="ECO:0000313" key="2">
    <source>
        <dbReference type="Proteomes" id="UP000284842"/>
    </source>
</evidence>
<organism evidence="1 2">
    <name type="scientific">Panaeolus cyanescens</name>
    <dbReference type="NCBI Taxonomy" id="181874"/>
    <lineage>
        <taxon>Eukaryota</taxon>
        <taxon>Fungi</taxon>
        <taxon>Dikarya</taxon>
        <taxon>Basidiomycota</taxon>
        <taxon>Agaricomycotina</taxon>
        <taxon>Agaricomycetes</taxon>
        <taxon>Agaricomycetidae</taxon>
        <taxon>Agaricales</taxon>
        <taxon>Agaricineae</taxon>
        <taxon>Galeropsidaceae</taxon>
        <taxon>Panaeolus</taxon>
    </lineage>
</organism>
<sequence>MTYSRFLRVLKQVLFLSKPSKPVLPYEVWRTIYYLLPKEDRLELYSVNPALFNLAMDELYASLDLRDPVSAHTQRCVANLSRVVIKRVKSLALNLKPDVCDEIESELPSWSRPVYRTIYKLFFQDTFSKKVERLPTRIPRMKTLSSLIIDCTLHENVTYSRKRFQTFIKPGRTRWIGPSSLSKLDLKAPLDLVHRSLHSAPILQHLDELILTLNQNPTHDDQPLLSDVAKFVNEKCSSITKLGMHNACNAIDQFFTSLAPLPCLSCLSFVLPSHYTEVHEFTGCHSFLIAYADVLRTVTLGIDYDSDSDSGGPHAILHHPIFSISFPKLTSLILRPTISNSTPRLITSPSDWENPSEFAYMDNHTWFIISFLEKHSESFIQNLAQLQVPNLWPYENEIPEIVKPLFHNSFPLLEVLDIRFSELAKGNPPRVIRHPRPYDYDDVYFDWHNDKYNDIVSMFIPHFNDDLGKHDFSTWGLRRMHLEFITIDRGSEAPIYDPFREPLARAMPSLIWFNGEEIWRDADNFSTSR</sequence>
<evidence type="ECO:0000313" key="1">
    <source>
        <dbReference type="EMBL" id="PPR02763.1"/>
    </source>
</evidence>
<dbReference type="OrthoDB" id="3039255at2759"/>
<comment type="caution">
    <text evidence="1">The sequence shown here is derived from an EMBL/GenBank/DDBJ whole genome shotgun (WGS) entry which is preliminary data.</text>
</comment>
<proteinExistence type="predicted"/>
<protein>
    <recommendedName>
        <fullName evidence="3">F-box domain-containing protein</fullName>
    </recommendedName>
</protein>
<dbReference type="Proteomes" id="UP000284842">
    <property type="component" value="Unassembled WGS sequence"/>
</dbReference>
<keyword evidence="2" id="KW-1185">Reference proteome</keyword>
<reference evidence="1 2" key="1">
    <citation type="journal article" date="2018" name="Evol. Lett.">
        <title>Horizontal gene cluster transfer increased hallucinogenic mushroom diversity.</title>
        <authorList>
            <person name="Reynolds H.T."/>
            <person name="Vijayakumar V."/>
            <person name="Gluck-Thaler E."/>
            <person name="Korotkin H.B."/>
            <person name="Matheny P.B."/>
            <person name="Slot J.C."/>
        </authorList>
    </citation>
    <scope>NUCLEOTIDE SEQUENCE [LARGE SCALE GENOMIC DNA]</scope>
    <source>
        <strain evidence="1 2">2629</strain>
    </source>
</reference>
<dbReference type="EMBL" id="NHTK01001148">
    <property type="protein sequence ID" value="PPR02763.1"/>
    <property type="molecule type" value="Genomic_DNA"/>
</dbReference>